<name>A0AAD1FID8_METFU</name>
<dbReference type="AlphaFoldDB" id="A0AAD1FID8"/>
<dbReference type="Proteomes" id="UP000218554">
    <property type="component" value="Plasmid pKF707"/>
</dbReference>
<gene>
    <name evidence="1" type="ORF">KF707C_p400</name>
</gene>
<sequence>MSVGKLVKENAMKRDIFSELIEGFDALASEGRRQVAGRLAQYELIIKAAEMMTEAEKRALQEWESTNITGDGEFATSDWPGWASVLDRARH</sequence>
<keyword evidence="2" id="KW-1185">Reference proteome</keyword>
<accession>A0AAD1FID8</accession>
<dbReference type="KEGG" id="pfuw:KF707C_p400"/>
<evidence type="ECO:0000313" key="1">
    <source>
        <dbReference type="EMBL" id="BAU77429.1"/>
    </source>
</evidence>
<proteinExistence type="predicted"/>
<protein>
    <submittedName>
        <fullName evidence="1">Uncharacterized protein</fullName>
    </submittedName>
</protein>
<organism evidence="1 2">
    <name type="scientific">Metapseudomonas furukawaii</name>
    <name type="common">Pseudomonas furukawaii</name>
    <dbReference type="NCBI Taxonomy" id="1149133"/>
    <lineage>
        <taxon>Bacteria</taxon>
        <taxon>Pseudomonadati</taxon>
        <taxon>Pseudomonadota</taxon>
        <taxon>Gammaproteobacteria</taxon>
        <taxon>Pseudomonadales</taxon>
        <taxon>Pseudomonadaceae</taxon>
        <taxon>Metapseudomonas</taxon>
    </lineage>
</organism>
<geneLocation type="plasmid" evidence="1 2">
    <name>pKF707</name>
</geneLocation>
<dbReference type="EMBL" id="AP014863">
    <property type="protein sequence ID" value="BAU77429.1"/>
    <property type="molecule type" value="Genomic_DNA"/>
</dbReference>
<keyword evidence="1" id="KW-0614">Plasmid</keyword>
<evidence type="ECO:0000313" key="2">
    <source>
        <dbReference type="Proteomes" id="UP000218554"/>
    </source>
</evidence>
<reference evidence="1 2" key="1">
    <citation type="journal article" date="2018" name="Int. J. Syst. Evol. Microbiol.">
        <title>Pseudomonas furukawaii sp. nov., a polychlorinated biphenyl-degrading bacterium isolated from biphenyl-contaminated soil in Japan.</title>
        <authorList>
            <person name="Kimura N."/>
            <person name="Watanabe T."/>
            <person name="Suenaga H."/>
            <person name="Fujihara H."/>
            <person name="Futagami T."/>
            <person name="Goto M."/>
            <person name="Hanada S."/>
            <person name="Hirose J."/>
        </authorList>
    </citation>
    <scope>NUCLEOTIDE SEQUENCE [LARGE SCALE GENOMIC DNA]</scope>
    <source>
        <strain evidence="2">DSM 10086 / NBRC 110670 / KF707</strain>
    </source>
</reference>